<dbReference type="InterPro" id="IPR045584">
    <property type="entry name" value="Pilin-like"/>
</dbReference>
<evidence type="ECO:0000256" key="9">
    <source>
        <dbReference type="ARBA" id="ARBA00025772"/>
    </source>
</evidence>
<comment type="similarity">
    <text evidence="9">Belongs to the GSP H family.</text>
</comment>
<feature type="domain" description="General secretion pathway GspH" evidence="12">
    <location>
        <begin position="88"/>
        <end position="181"/>
    </location>
</feature>
<dbReference type="GO" id="GO:0005886">
    <property type="term" value="C:plasma membrane"/>
    <property type="evidence" value="ECO:0007669"/>
    <property type="project" value="UniProtKB-SubCell"/>
</dbReference>
<protein>
    <recommendedName>
        <fullName evidence="2">Type II secretion system protein H</fullName>
    </recommendedName>
    <alternativeName>
        <fullName evidence="10">General secretion pathway protein H</fullName>
    </alternativeName>
</protein>
<dbReference type="GO" id="GO:0015628">
    <property type="term" value="P:protein secretion by the type II secretion system"/>
    <property type="evidence" value="ECO:0007669"/>
    <property type="project" value="InterPro"/>
</dbReference>
<dbReference type="EMBL" id="APRZ01000019">
    <property type="protein sequence ID" value="ENX33192.1"/>
    <property type="molecule type" value="Genomic_DNA"/>
</dbReference>
<keyword evidence="8 11" id="KW-0472">Membrane</keyword>
<proteinExistence type="inferred from homology"/>
<comment type="caution">
    <text evidence="13">The sequence shown here is derived from an EMBL/GenBank/DDBJ whole genome shotgun (WGS) entry which is preliminary data.</text>
</comment>
<evidence type="ECO:0000259" key="12">
    <source>
        <dbReference type="Pfam" id="PF12019"/>
    </source>
</evidence>
<evidence type="ECO:0000256" key="3">
    <source>
        <dbReference type="ARBA" id="ARBA00022475"/>
    </source>
</evidence>
<dbReference type="OrthoDB" id="6713278at2"/>
<keyword evidence="3" id="KW-1003">Cell membrane</keyword>
<accession>N9R206</accession>
<dbReference type="PROSITE" id="PS00409">
    <property type="entry name" value="PROKAR_NTER_METHYL"/>
    <property type="match status" value="1"/>
</dbReference>
<dbReference type="InterPro" id="IPR022346">
    <property type="entry name" value="T2SS_GspH"/>
</dbReference>
<name>N9R206_9GAMM</name>
<dbReference type="Pfam" id="PF07963">
    <property type="entry name" value="N_methyl"/>
    <property type="match status" value="1"/>
</dbReference>
<evidence type="ECO:0000313" key="13">
    <source>
        <dbReference type="EMBL" id="ENX33192.1"/>
    </source>
</evidence>
<dbReference type="GO" id="GO:0015627">
    <property type="term" value="C:type II protein secretion system complex"/>
    <property type="evidence" value="ECO:0007669"/>
    <property type="project" value="InterPro"/>
</dbReference>
<dbReference type="RefSeq" id="WP_005275887.1">
    <property type="nucleotide sequence ID" value="NZ_KB850195.1"/>
</dbReference>
<evidence type="ECO:0000256" key="1">
    <source>
        <dbReference type="ARBA" id="ARBA00004377"/>
    </source>
</evidence>
<dbReference type="PATRIC" id="fig|1217695.3.peg.3049"/>
<keyword evidence="5" id="KW-0997">Cell inner membrane</keyword>
<dbReference type="AlphaFoldDB" id="N9R206"/>
<feature type="transmembrane region" description="Helical" evidence="11">
    <location>
        <begin position="57"/>
        <end position="79"/>
    </location>
</feature>
<dbReference type="Proteomes" id="UP000013009">
    <property type="component" value="Unassembled WGS sequence"/>
</dbReference>
<evidence type="ECO:0000313" key="14">
    <source>
        <dbReference type="Proteomes" id="UP000013009"/>
    </source>
</evidence>
<keyword evidence="6 11" id="KW-0812">Transmembrane</keyword>
<evidence type="ECO:0000256" key="7">
    <source>
        <dbReference type="ARBA" id="ARBA00022989"/>
    </source>
</evidence>
<gene>
    <name evidence="13" type="ORF">F889_03131</name>
</gene>
<evidence type="ECO:0000256" key="5">
    <source>
        <dbReference type="ARBA" id="ARBA00022519"/>
    </source>
</evidence>
<keyword evidence="14" id="KW-1185">Reference proteome</keyword>
<evidence type="ECO:0000256" key="11">
    <source>
        <dbReference type="SAM" id="Phobius"/>
    </source>
</evidence>
<dbReference type="HOGENOM" id="CLU_084761_2_0_6"/>
<evidence type="ECO:0000256" key="6">
    <source>
        <dbReference type="ARBA" id="ARBA00022692"/>
    </source>
</evidence>
<evidence type="ECO:0000256" key="10">
    <source>
        <dbReference type="ARBA" id="ARBA00030775"/>
    </source>
</evidence>
<keyword evidence="4" id="KW-0488">Methylation</keyword>
<dbReference type="InterPro" id="IPR012902">
    <property type="entry name" value="N_methyl_site"/>
</dbReference>
<comment type="subcellular location">
    <subcellularLocation>
        <location evidence="1">Cell inner membrane</location>
        <topology evidence="1">Single-pass membrane protein</topology>
    </subcellularLocation>
</comment>
<reference evidence="13 14" key="1">
    <citation type="submission" date="2013-02" db="EMBL/GenBank/DDBJ databases">
        <title>The Genome Sequence of Acinetobacter sp. NIPH 1859.</title>
        <authorList>
            <consortium name="The Broad Institute Genome Sequencing Platform"/>
            <consortium name="The Broad Institute Genome Sequencing Center for Infectious Disease"/>
            <person name="Cerqueira G."/>
            <person name="Feldgarden M."/>
            <person name="Courvalin P."/>
            <person name="Perichon B."/>
            <person name="Grillot-Courvalin C."/>
            <person name="Clermont D."/>
            <person name="Rocha E."/>
            <person name="Yoon E.-J."/>
            <person name="Nemec A."/>
            <person name="Walker B."/>
            <person name="Young S.K."/>
            <person name="Zeng Q."/>
            <person name="Gargeya S."/>
            <person name="Fitzgerald M."/>
            <person name="Haas B."/>
            <person name="Abouelleil A."/>
            <person name="Alvarado L."/>
            <person name="Arachchi H.M."/>
            <person name="Berlin A.M."/>
            <person name="Chapman S.B."/>
            <person name="Dewar J."/>
            <person name="Goldberg J."/>
            <person name="Griggs A."/>
            <person name="Gujja S."/>
            <person name="Hansen M."/>
            <person name="Howarth C."/>
            <person name="Imamovic A."/>
            <person name="Larimer J."/>
            <person name="McCowan C."/>
            <person name="Murphy C."/>
            <person name="Neiman D."/>
            <person name="Pearson M."/>
            <person name="Priest M."/>
            <person name="Roberts A."/>
            <person name="Saif S."/>
            <person name="Shea T."/>
            <person name="Sisk P."/>
            <person name="Sykes S."/>
            <person name="Wortman J."/>
            <person name="Nusbaum C."/>
            <person name="Birren B."/>
        </authorList>
    </citation>
    <scope>NUCLEOTIDE SEQUENCE [LARGE SCALE GENOMIC DNA]</scope>
    <source>
        <strain evidence="13 14">NIPH 1859</strain>
    </source>
</reference>
<evidence type="ECO:0000256" key="8">
    <source>
        <dbReference type="ARBA" id="ARBA00023136"/>
    </source>
</evidence>
<dbReference type="Pfam" id="PF12019">
    <property type="entry name" value="GspH"/>
    <property type="match status" value="1"/>
</dbReference>
<keyword evidence="7 11" id="KW-1133">Transmembrane helix</keyword>
<evidence type="ECO:0000256" key="4">
    <source>
        <dbReference type="ARBA" id="ARBA00022481"/>
    </source>
</evidence>
<dbReference type="Gene3D" id="3.30.700.10">
    <property type="entry name" value="Glycoprotein, Type 4 Pilin"/>
    <property type="match status" value="1"/>
</dbReference>
<evidence type="ECO:0000256" key="2">
    <source>
        <dbReference type="ARBA" id="ARBA00021549"/>
    </source>
</evidence>
<organism evidence="13 14">
    <name type="scientific">Acinetobacter colistiniresistens</name>
    <dbReference type="NCBI Taxonomy" id="280145"/>
    <lineage>
        <taxon>Bacteria</taxon>
        <taxon>Pseudomonadati</taxon>
        <taxon>Pseudomonadota</taxon>
        <taxon>Gammaproteobacteria</taxon>
        <taxon>Moraxellales</taxon>
        <taxon>Moraxellaceae</taxon>
        <taxon>Acinetobacter</taxon>
    </lineage>
</organism>
<dbReference type="NCBIfam" id="TIGR02532">
    <property type="entry name" value="IV_pilin_GFxxxE"/>
    <property type="match status" value="1"/>
</dbReference>
<sequence length="195" mass="21125">MQQAYSDLQPRSAASRLAIGPSVVQHHPVNLVRSSPPCAQTKQSFVHLRSGFTLVELIVTIAVLAIIAVMAAPSFATMYSRQKLESSARELIMKVSEARSQAVLLRQTTGLCLSSLSEDDCATVLAIPKTETQRIFVARLDNGVSSANNSSTNLSFRKNGSLVVQKDFILQRQNLSYCIRVGVIGDTTIKEGACT</sequence>
<dbReference type="SUPFAM" id="SSF54523">
    <property type="entry name" value="Pili subunits"/>
    <property type="match status" value="1"/>
</dbReference>